<dbReference type="GO" id="GO:1902600">
    <property type="term" value="P:proton transmembrane transport"/>
    <property type="evidence" value="ECO:0007669"/>
    <property type="project" value="InterPro"/>
</dbReference>
<feature type="transmembrane region" description="Helical" evidence="10">
    <location>
        <begin position="86"/>
        <end position="106"/>
    </location>
</feature>
<accession>A0A3B0ZWS2</accession>
<dbReference type="GO" id="GO:0015297">
    <property type="term" value="F:antiporter activity"/>
    <property type="evidence" value="ECO:0007669"/>
    <property type="project" value="UniProtKB-KW"/>
</dbReference>
<sequence>MGHSFLSEIIMLLAFSVVTVALFRRFHLPPILAYLLVGIAIGPYGFGLIQSTESTHFIAEFGVVFLLFTIGLEFSFAKMVAMRRTVFGLGLAQVLLSTLLFASIAWLMGQSLLSSAIIGGILALSSTAIVVKQLAEQLELNSRHGRTSIGILLFQDLAVIPLLVVIPVLAGQSDDSVTMALGWALLKAIGIFLLLLAIGHWLLRPLFAEVARARSAELFTLTVLLISLAAAWATDAAGLSLALGGFLAGMMLGETEYRHQVETDIRPFQDVLLGFFFITIGMLVDLPAIAEIWHWVIVLTLLFVLLKGILITLLSRLSGSEGGVALRCGVTLAQGGEFGFALIALALGTQIIEHQAGQVLLLVILCSMVLAPFLIRYNGYLAKHLYRVSYNRNRQQLVEEIQHDARYLSDHVVICGYGRVGQSLAHILEQQSLQFVALDLDPVRVQEAVRAGEQIHYGDATHHSILEATGIERAKLLVISIDDVGSVMKILASCKKRYPDLPILTRAKDDSNLQELQQAGATEVVPETVETSLMLGAQMLTLLELPISQIRKVIKEARSDRYQLLRAYFHGEEATSIEDVSEPTRSQLHTVQLPEQAFAVGRSIDELSLTELNVQVNAIRRAGIKGKDPSGQMILKASDVVVLWGPTKNLYRAEEMLFKG</sequence>
<dbReference type="Gene3D" id="3.30.70.1450">
    <property type="entry name" value="Regulator of K+ conductance, C-terminal domain"/>
    <property type="match status" value="1"/>
</dbReference>
<proteinExistence type="predicted"/>
<dbReference type="SUPFAM" id="SSF116726">
    <property type="entry name" value="TrkA C-terminal domain-like"/>
    <property type="match status" value="1"/>
</dbReference>
<feature type="transmembrane region" description="Helical" evidence="10">
    <location>
        <begin position="292"/>
        <end position="314"/>
    </location>
</feature>
<dbReference type="SUPFAM" id="SSF51735">
    <property type="entry name" value="NAD(P)-binding Rossmann-fold domains"/>
    <property type="match status" value="1"/>
</dbReference>
<feature type="transmembrane region" description="Helical" evidence="10">
    <location>
        <begin position="151"/>
        <end position="170"/>
    </location>
</feature>
<keyword evidence="7 10" id="KW-1133">Transmembrane helix</keyword>
<feature type="transmembrane region" description="Helical" evidence="10">
    <location>
        <begin position="267"/>
        <end position="286"/>
    </location>
</feature>
<dbReference type="PROSITE" id="PS51201">
    <property type="entry name" value="RCK_N"/>
    <property type="match status" value="1"/>
</dbReference>
<dbReference type="PROSITE" id="PS51202">
    <property type="entry name" value="RCK_C"/>
    <property type="match status" value="1"/>
</dbReference>
<protein>
    <submittedName>
        <fullName evidence="13">Inner membrane protein, KefB/KefC family</fullName>
    </submittedName>
</protein>
<dbReference type="InterPro" id="IPR038770">
    <property type="entry name" value="Na+/solute_symporter_sf"/>
</dbReference>
<dbReference type="GO" id="GO:0012505">
    <property type="term" value="C:endomembrane system"/>
    <property type="evidence" value="ECO:0007669"/>
    <property type="project" value="UniProtKB-SubCell"/>
</dbReference>
<feature type="transmembrane region" description="Helical" evidence="10">
    <location>
        <begin position="326"/>
        <end position="347"/>
    </location>
</feature>
<dbReference type="InterPro" id="IPR036291">
    <property type="entry name" value="NAD(P)-bd_dom_sf"/>
</dbReference>
<comment type="subcellular location">
    <subcellularLocation>
        <location evidence="1">Endomembrane system</location>
        <topology evidence="1">Multi-pass membrane protein</topology>
    </subcellularLocation>
</comment>
<dbReference type="InterPro" id="IPR006153">
    <property type="entry name" value="Cation/H_exchanger_TM"/>
</dbReference>
<dbReference type="FunFam" id="3.40.50.720:FF:000036">
    <property type="entry name" value="Glutathione-regulated potassium-efflux system protein KefB"/>
    <property type="match status" value="1"/>
</dbReference>
<name>A0A3B0ZWS2_9ZZZZ</name>
<keyword evidence="8" id="KW-0406">Ion transport</keyword>
<dbReference type="GO" id="GO:0008324">
    <property type="term" value="F:monoatomic cation transmembrane transporter activity"/>
    <property type="evidence" value="ECO:0007669"/>
    <property type="project" value="InterPro"/>
</dbReference>
<keyword evidence="6" id="KW-0630">Potassium</keyword>
<keyword evidence="2" id="KW-0813">Transport</keyword>
<evidence type="ECO:0000259" key="11">
    <source>
        <dbReference type="PROSITE" id="PS51201"/>
    </source>
</evidence>
<dbReference type="GO" id="GO:0006813">
    <property type="term" value="P:potassium ion transport"/>
    <property type="evidence" value="ECO:0007669"/>
    <property type="project" value="UniProtKB-KW"/>
</dbReference>
<feature type="domain" description="RCK N-terminal" evidence="11">
    <location>
        <begin position="409"/>
        <end position="526"/>
    </location>
</feature>
<evidence type="ECO:0000256" key="8">
    <source>
        <dbReference type="ARBA" id="ARBA00023065"/>
    </source>
</evidence>
<feature type="transmembrane region" description="Helical" evidence="10">
    <location>
        <begin position="112"/>
        <end position="131"/>
    </location>
</feature>
<dbReference type="Gene3D" id="3.40.50.720">
    <property type="entry name" value="NAD(P)-binding Rossmann-like Domain"/>
    <property type="match status" value="1"/>
</dbReference>
<keyword evidence="3" id="KW-0050">Antiport</keyword>
<feature type="transmembrane region" description="Helical" evidence="10">
    <location>
        <begin position="6"/>
        <end position="24"/>
    </location>
</feature>
<evidence type="ECO:0000256" key="10">
    <source>
        <dbReference type="SAM" id="Phobius"/>
    </source>
</evidence>
<dbReference type="InterPro" id="IPR004771">
    <property type="entry name" value="K/H_exchanger"/>
</dbReference>
<dbReference type="PANTHER" id="PTHR46157:SF4">
    <property type="entry name" value="K(+) EFFLUX ANTIPORTER 3, CHLOROPLASTIC"/>
    <property type="match status" value="1"/>
</dbReference>
<feature type="transmembrane region" description="Helical" evidence="10">
    <location>
        <begin position="31"/>
        <end position="49"/>
    </location>
</feature>
<dbReference type="PANTHER" id="PTHR46157">
    <property type="entry name" value="K(+) EFFLUX ANTIPORTER 3, CHLOROPLASTIC"/>
    <property type="match status" value="1"/>
</dbReference>
<evidence type="ECO:0000256" key="3">
    <source>
        <dbReference type="ARBA" id="ARBA00022449"/>
    </source>
</evidence>
<gene>
    <name evidence="13" type="ORF">MNBD_GAMMA18-1140</name>
</gene>
<dbReference type="Pfam" id="PF00999">
    <property type="entry name" value="Na_H_Exchanger"/>
    <property type="match status" value="1"/>
</dbReference>
<feature type="transmembrane region" description="Helical" evidence="10">
    <location>
        <begin position="55"/>
        <end position="74"/>
    </location>
</feature>
<dbReference type="Pfam" id="PF02254">
    <property type="entry name" value="TrkA_N"/>
    <property type="match status" value="1"/>
</dbReference>
<evidence type="ECO:0000313" key="13">
    <source>
        <dbReference type="EMBL" id="VAW85904.1"/>
    </source>
</evidence>
<reference evidence="13" key="1">
    <citation type="submission" date="2018-06" db="EMBL/GenBank/DDBJ databases">
        <authorList>
            <person name="Zhirakovskaya E."/>
        </authorList>
    </citation>
    <scope>NUCLEOTIDE SEQUENCE</scope>
</reference>
<evidence type="ECO:0000256" key="6">
    <source>
        <dbReference type="ARBA" id="ARBA00022958"/>
    </source>
</evidence>
<keyword evidence="4" id="KW-0633">Potassium transport</keyword>
<dbReference type="GO" id="GO:0005886">
    <property type="term" value="C:plasma membrane"/>
    <property type="evidence" value="ECO:0007669"/>
    <property type="project" value="TreeGrafter"/>
</dbReference>
<evidence type="ECO:0000256" key="2">
    <source>
        <dbReference type="ARBA" id="ARBA00022448"/>
    </source>
</evidence>
<feature type="transmembrane region" description="Helical" evidence="10">
    <location>
        <begin position="359"/>
        <end position="377"/>
    </location>
</feature>
<dbReference type="Gene3D" id="1.20.1530.20">
    <property type="match status" value="1"/>
</dbReference>
<dbReference type="InterPro" id="IPR036721">
    <property type="entry name" value="RCK_C_sf"/>
</dbReference>
<feature type="transmembrane region" description="Helical" evidence="10">
    <location>
        <begin position="182"/>
        <end position="203"/>
    </location>
</feature>
<organism evidence="13">
    <name type="scientific">hydrothermal vent metagenome</name>
    <dbReference type="NCBI Taxonomy" id="652676"/>
    <lineage>
        <taxon>unclassified sequences</taxon>
        <taxon>metagenomes</taxon>
        <taxon>ecological metagenomes</taxon>
    </lineage>
</organism>
<dbReference type="EMBL" id="UOFP01000114">
    <property type="protein sequence ID" value="VAW85904.1"/>
    <property type="molecule type" value="Genomic_DNA"/>
</dbReference>
<keyword evidence="5 10" id="KW-0812">Transmembrane</keyword>
<dbReference type="NCBIfam" id="TIGR00932">
    <property type="entry name" value="2a37"/>
    <property type="match status" value="1"/>
</dbReference>
<evidence type="ECO:0000259" key="12">
    <source>
        <dbReference type="PROSITE" id="PS51202"/>
    </source>
</evidence>
<evidence type="ECO:0000256" key="1">
    <source>
        <dbReference type="ARBA" id="ARBA00004127"/>
    </source>
</evidence>
<keyword evidence="9 10" id="KW-0472">Membrane</keyword>
<feature type="domain" description="RCK C-terminal" evidence="12">
    <location>
        <begin position="575"/>
        <end position="659"/>
    </location>
</feature>
<evidence type="ECO:0000256" key="5">
    <source>
        <dbReference type="ARBA" id="ARBA00022692"/>
    </source>
</evidence>
<evidence type="ECO:0000256" key="7">
    <source>
        <dbReference type="ARBA" id="ARBA00022989"/>
    </source>
</evidence>
<dbReference type="InterPro" id="IPR003148">
    <property type="entry name" value="RCK_N"/>
</dbReference>
<evidence type="ECO:0000256" key="4">
    <source>
        <dbReference type="ARBA" id="ARBA00022538"/>
    </source>
</evidence>
<dbReference type="AlphaFoldDB" id="A0A3B0ZWS2"/>
<evidence type="ECO:0000256" key="9">
    <source>
        <dbReference type="ARBA" id="ARBA00023136"/>
    </source>
</evidence>
<dbReference type="InterPro" id="IPR006037">
    <property type="entry name" value="RCK_C"/>
</dbReference>